<evidence type="ECO:0000313" key="2">
    <source>
        <dbReference type="Proteomes" id="UP000430670"/>
    </source>
</evidence>
<proteinExistence type="predicted"/>
<organism evidence="1 2">
    <name type="scientific">Heliobacterium mobile</name>
    <name type="common">Heliobacillus mobilis</name>
    <dbReference type="NCBI Taxonomy" id="28064"/>
    <lineage>
        <taxon>Bacteria</taxon>
        <taxon>Bacillati</taxon>
        <taxon>Bacillota</taxon>
        <taxon>Clostridia</taxon>
        <taxon>Eubacteriales</taxon>
        <taxon>Heliobacteriaceae</taxon>
        <taxon>Heliobacterium</taxon>
    </lineage>
</organism>
<name>A0A6I3SAN6_HELMO</name>
<protein>
    <submittedName>
        <fullName evidence="1">Uncharacterized protein</fullName>
    </submittedName>
</protein>
<evidence type="ECO:0000313" key="1">
    <source>
        <dbReference type="EMBL" id="MTV47487.1"/>
    </source>
</evidence>
<dbReference type="AlphaFoldDB" id="A0A6I3SAN6"/>
<keyword evidence="2" id="KW-1185">Reference proteome</keyword>
<reference evidence="1 2" key="1">
    <citation type="submission" date="2019-11" db="EMBL/GenBank/DDBJ databases">
        <title>Whole-genome sequence of a the green, strictly anaerobic photosynthetic bacterium Heliobacillus mobilis DSM 6151.</title>
        <authorList>
            <person name="Kyndt J.A."/>
            <person name="Meyer T.E."/>
        </authorList>
    </citation>
    <scope>NUCLEOTIDE SEQUENCE [LARGE SCALE GENOMIC DNA]</scope>
    <source>
        <strain evidence="1 2">DSM 6151</strain>
    </source>
</reference>
<sequence length="98" mass="10710">MKTLASINQEARGIRGTTLVRLSRMAALNRTSRCLPGLLTVTGRHGLMGNNFPFSLHLGEDFPVDGSSAAFQPRAALCQLPFSQYSFSALDLYAYVNM</sequence>
<dbReference type="EMBL" id="WNKU01000001">
    <property type="protein sequence ID" value="MTV47487.1"/>
    <property type="molecule type" value="Genomic_DNA"/>
</dbReference>
<accession>A0A6I3SAN6</accession>
<gene>
    <name evidence="1" type="ORF">GJ688_00655</name>
</gene>
<comment type="caution">
    <text evidence="1">The sequence shown here is derived from an EMBL/GenBank/DDBJ whole genome shotgun (WGS) entry which is preliminary data.</text>
</comment>
<dbReference type="Proteomes" id="UP000430670">
    <property type="component" value="Unassembled WGS sequence"/>
</dbReference>